<gene>
    <name evidence="13" type="ORF">H9654_06655</name>
</gene>
<dbReference type="Proteomes" id="UP000636938">
    <property type="component" value="Unassembled WGS sequence"/>
</dbReference>
<dbReference type="InterPro" id="IPR045584">
    <property type="entry name" value="Pilin-like"/>
</dbReference>
<evidence type="ECO:0000256" key="7">
    <source>
        <dbReference type="ARBA" id="ARBA00022989"/>
    </source>
</evidence>
<organism evidence="13 14">
    <name type="scientific">Stenotrophomonas lacuserhaii</name>
    <dbReference type="NCBI Taxonomy" id="2760084"/>
    <lineage>
        <taxon>Bacteria</taxon>
        <taxon>Pseudomonadati</taxon>
        <taxon>Pseudomonadota</taxon>
        <taxon>Gammaproteobacteria</taxon>
        <taxon>Lysobacterales</taxon>
        <taxon>Lysobacteraceae</taxon>
        <taxon>Stenotrophomonas</taxon>
    </lineage>
</organism>
<reference evidence="13 14" key="1">
    <citation type="submission" date="2020-08" db="EMBL/GenBank/DDBJ databases">
        <title>A Genomic Blueprint of the Chicken Gut Microbiome.</title>
        <authorList>
            <person name="Gilroy R."/>
            <person name="Ravi A."/>
            <person name="Getino M."/>
            <person name="Pursley I."/>
            <person name="Horton D.L."/>
            <person name="Alikhan N.-F."/>
            <person name="Baker D."/>
            <person name="Gharbi K."/>
            <person name="Hall N."/>
            <person name="Watson M."/>
            <person name="Adriaenssens E.M."/>
            <person name="Foster-Nyarko E."/>
            <person name="Jarju S."/>
            <person name="Secka A."/>
            <person name="Antonio M."/>
            <person name="Oren A."/>
            <person name="Chaudhuri R."/>
            <person name="La Ragione R.M."/>
            <person name="Hildebrand F."/>
            <person name="Pallen M.J."/>
        </authorList>
    </citation>
    <scope>NUCLEOTIDE SEQUENCE [LARGE SCALE GENOMIC DNA]</scope>
    <source>
        <strain evidence="13 14">Sa5BUN4</strain>
    </source>
</reference>
<comment type="similarity">
    <text evidence="9">Belongs to the GSP H family.</text>
</comment>
<dbReference type="Gene3D" id="3.55.40.10">
    <property type="entry name" value="minor pseudopilin epsh domain"/>
    <property type="match status" value="1"/>
</dbReference>
<keyword evidence="3" id="KW-1003">Cell membrane</keyword>
<evidence type="ECO:0000256" key="11">
    <source>
        <dbReference type="SAM" id="Phobius"/>
    </source>
</evidence>
<evidence type="ECO:0000256" key="2">
    <source>
        <dbReference type="ARBA" id="ARBA00021549"/>
    </source>
</evidence>
<evidence type="ECO:0000256" key="9">
    <source>
        <dbReference type="ARBA" id="ARBA00025772"/>
    </source>
</evidence>
<keyword evidence="5" id="KW-0997">Cell inner membrane</keyword>
<evidence type="ECO:0000256" key="8">
    <source>
        <dbReference type="ARBA" id="ARBA00023136"/>
    </source>
</evidence>
<proteinExistence type="inferred from homology"/>
<dbReference type="EMBL" id="JACSQS010000005">
    <property type="protein sequence ID" value="MBD7953887.1"/>
    <property type="molecule type" value="Genomic_DNA"/>
</dbReference>
<evidence type="ECO:0000256" key="4">
    <source>
        <dbReference type="ARBA" id="ARBA00022481"/>
    </source>
</evidence>
<evidence type="ECO:0000256" key="1">
    <source>
        <dbReference type="ARBA" id="ARBA00004377"/>
    </source>
</evidence>
<evidence type="ECO:0000256" key="5">
    <source>
        <dbReference type="ARBA" id="ARBA00022519"/>
    </source>
</evidence>
<dbReference type="AlphaFoldDB" id="A0A8X8FNX1"/>
<dbReference type="RefSeq" id="WP_191769974.1">
    <property type="nucleotide sequence ID" value="NZ_JACSQS010000005.1"/>
</dbReference>
<dbReference type="Pfam" id="PF12019">
    <property type="entry name" value="GspH"/>
    <property type="match status" value="1"/>
</dbReference>
<keyword evidence="14" id="KW-1185">Reference proteome</keyword>
<dbReference type="GO" id="GO:0005886">
    <property type="term" value="C:plasma membrane"/>
    <property type="evidence" value="ECO:0007669"/>
    <property type="project" value="UniProtKB-SubCell"/>
</dbReference>
<evidence type="ECO:0000256" key="6">
    <source>
        <dbReference type="ARBA" id="ARBA00022692"/>
    </source>
</evidence>
<evidence type="ECO:0000259" key="12">
    <source>
        <dbReference type="Pfam" id="PF12019"/>
    </source>
</evidence>
<sequence length="179" mass="19474">MPHPTLPAPCSRGYGLAELCMALALVATLAATALPSFQRTLARVRADSLRMQLHAMLSTARSTAITRRQRIEACPSSDGITCGRDWARGWLVYPAPHTPLRPGKAPKGVLLVEQRAPSTVSARTSLWRKRMQFRADGRNAGVAQTICIHIGNRLHSEVVVSVPGRVRSRVTRKSDGCAD</sequence>
<evidence type="ECO:0000256" key="3">
    <source>
        <dbReference type="ARBA" id="ARBA00022475"/>
    </source>
</evidence>
<accession>A0A8X8FNX1</accession>
<evidence type="ECO:0000313" key="14">
    <source>
        <dbReference type="Proteomes" id="UP000636938"/>
    </source>
</evidence>
<dbReference type="GO" id="GO:0015627">
    <property type="term" value="C:type II protein secretion system complex"/>
    <property type="evidence" value="ECO:0007669"/>
    <property type="project" value="InterPro"/>
</dbReference>
<protein>
    <recommendedName>
        <fullName evidence="2">Type II secretion system protein H</fullName>
    </recommendedName>
    <alternativeName>
        <fullName evidence="10">General secretion pathway protein H</fullName>
    </alternativeName>
</protein>
<comment type="caution">
    <text evidence="13">The sequence shown here is derived from an EMBL/GenBank/DDBJ whole genome shotgun (WGS) entry which is preliminary data.</text>
</comment>
<dbReference type="SUPFAM" id="SSF54523">
    <property type="entry name" value="Pili subunits"/>
    <property type="match status" value="1"/>
</dbReference>
<comment type="subcellular location">
    <subcellularLocation>
        <location evidence="1">Cell inner membrane</location>
        <topology evidence="1">Single-pass membrane protein</topology>
    </subcellularLocation>
</comment>
<evidence type="ECO:0000256" key="10">
    <source>
        <dbReference type="ARBA" id="ARBA00030775"/>
    </source>
</evidence>
<keyword evidence="7 11" id="KW-1133">Transmembrane helix</keyword>
<feature type="transmembrane region" description="Helical" evidence="11">
    <location>
        <begin position="14"/>
        <end position="35"/>
    </location>
</feature>
<dbReference type="InterPro" id="IPR022346">
    <property type="entry name" value="T2SS_GspH"/>
</dbReference>
<dbReference type="GO" id="GO:0015628">
    <property type="term" value="P:protein secretion by the type II secretion system"/>
    <property type="evidence" value="ECO:0007669"/>
    <property type="project" value="InterPro"/>
</dbReference>
<evidence type="ECO:0000313" key="13">
    <source>
        <dbReference type="EMBL" id="MBD7953887.1"/>
    </source>
</evidence>
<keyword evidence="4" id="KW-0488">Methylation</keyword>
<name>A0A8X8FNX1_9GAMM</name>
<keyword evidence="8 11" id="KW-0472">Membrane</keyword>
<feature type="domain" description="General secretion pathway GspH" evidence="12">
    <location>
        <begin position="52"/>
        <end position="162"/>
    </location>
</feature>
<keyword evidence="6 11" id="KW-0812">Transmembrane</keyword>